<feature type="region of interest" description="Disordered" evidence="1">
    <location>
        <begin position="27"/>
        <end position="55"/>
    </location>
</feature>
<evidence type="ECO:0000313" key="2">
    <source>
        <dbReference type="EMBL" id="SVB37294.1"/>
    </source>
</evidence>
<sequence>MSYKEVQRIYKEQFGKTAKSSWIAQIKSENGKTSGPSPNRDGDYKHPCPDSERKRLTKLLKELKMI</sequence>
<reference evidence="2" key="1">
    <citation type="submission" date="2018-05" db="EMBL/GenBank/DDBJ databases">
        <authorList>
            <person name="Lanie J.A."/>
            <person name="Ng W.-L."/>
            <person name="Kazmierczak K.M."/>
            <person name="Andrzejewski T.M."/>
            <person name="Davidsen T.M."/>
            <person name="Wayne K.J."/>
            <person name="Tettelin H."/>
            <person name="Glass J.I."/>
            <person name="Rusch D."/>
            <person name="Podicherti R."/>
            <person name="Tsui H.-C.T."/>
            <person name="Winkler M.E."/>
        </authorList>
    </citation>
    <scope>NUCLEOTIDE SEQUENCE</scope>
</reference>
<proteinExistence type="predicted"/>
<dbReference type="AlphaFoldDB" id="A0A382DH25"/>
<protein>
    <submittedName>
        <fullName evidence="2">Uncharacterized protein</fullName>
    </submittedName>
</protein>
<dbReference type="EMBL" id="UINC01039185">
    <property type="protein sequence ID" value="SVB37294.1"/>
    <property type="molecule type" value="Genomic_DNA"/>
</dbReference>
<organism evidence="2">
    <name type="scientific">marine metagenome</name>
    <dbReference type="NCBI Taxonomy" id="408172"/>
    <lineage>
        <taxon>unclassified sequences</taxon>
        <taxon>metagenomes</taxon>
        <taxon>ecological metagenomes</taxon>
    </lineage>
</organism>
<gene>
    <name evidence="2" type="ORF">METZ01_LOCUS190148</name>
</gene>
<name>A0A382DH25_9ZZZZ</name>
<evidence type="ECO:0000256" key="1">
    <source>
        <dbReference type="SAM" id="MobiDB-lite"/>
    </source>
</evidence>
<feature type="compositionally biased region" description="Basic and acidic residues" evidence="1">
    <location>
        <begin position="40"/>
        <end position="55"/>
    </location>
</feature>
<feature type="compositionally biased region" description="Polar residues" evidence="1">
    <location>
        <begin position="27"/>
        <end position="37"/>
    </location>
</feature>
<accession>A0A382DH25</accession>